<reference evidence="2 3" key="1">
    <citation type="journal article" date="2024" name="J Genomics">
        <title>Draft genome sequencing and assembly of Favolaschia claudopus CIRM-BRFM 2984 isolated from oak limbs.</title>
        <authorList>
            <person name="Navarro D."/>
            <person name="Drula E."/>
            <person name="Chaduli D."/>
            <person name="Cazenave R."/>
            <person name="Ahrendt S."/>
            <person name="Wang J."/>
            <person name="Lipzen A."/>
            <person name="Daum C."/>
            <person name="Barry K."/>
            <person name="Grigoriev I.V."/>
            <person name="Favel A."/>
            <person name="Rosso M.N."/>
            <person name="Martin F."/>
        </authorList>
    </citation>
    <scope>NUCLEOTIDE SEQUENCE [LARGE SCALE GENOMIC DNA]</scope>
    <source>
        <strain evidence="2 3">CIRM-BRFM 2984</strain>
    </source>
</reference>
<gene>
    <name evidence="2" type="ORF">R3P38DRAFT_3039555</name>
</gene>
<organism evidence="2 3">
    <name type="scientific">Favolaschia claudopus</name>
    <dbReference type="NCBI Taxonomy" id="2862362"/>
    <lineage>
        <taxon>Eukaryota</taxon>
        <taxon>Fungi</taxon>
        <taxon>Dikarya</taxon>
        <taxon>Basidiomycota</taxon>
        <taxon>Agaricomycotina</taxon>
        <taxon>Agaricomycetes</taxon>
        <taxon>Agaricomycetidae</taxon>
        <taxon>Agaricales</taxon>
        <taxon>Marasmiineae</taxon>
        <taxon>Mycenaceae</taxon>
        <taxon>Favolaschia</taxon>
    </lineage>
</organism>
<dbReference type="Proteomes" id="UP001362999">
    <property type="component" value="Unassembled WGS sequence"/>
</dbReference>
<evidence type="ECO:0000259" key="1">
    <source>
        <dbReference type="PROSITE" id="PS50097"/>
    </source>
</evidence>
<evidence type="ECO:0000313" key="3">
    <source>
        <dbReference type="Proteomes" id="UP001362999"/>
    </source>
</evidence>
<dbReference type="SUPFAM" id="SSF54695">
    <property type="entry name" value="POZ domain"/>
    <property type="match status" value="1"/>
</dbReference>
<dbReference type="InterPro" id="IPR000210">
    <property type="entry name" value="BTB/POZ_dom"/>
</dbReference>
<dbReference type="EMBL" id="JAWWNJ010000077">
    <property type="protein sequence ID" value="KAK7005780.1"/>
    <property type="molecule type" value="Genomic_DNA"/>
</dbReference>
<keyword evidence="3" id="KW-1185">Reference proteome</keyword>
<dbReference type="InterPro" id="IPR011333">
    <property type="entry name" value="SKP1/BTB/POZ_sf"/>
</dbReference>
<sequence>MVIIHDSKFYYDDGNIVLAAKDESENDVYFRLHKSILAKQSPVFADLFILPTPSNMELYDGVPLVKMAGDSASDLREFIELLYDPQRISNILAPRDGRWLSIADDEKLDMMYGIVGDWPDSLSDSTLRLRKLPKPSSSILLARECGATSILPFAFMDLLQCHPELDANYDGFNYIYDKDPERHLLSSEDLHRLLPCQAAIHRTWLRLGKDVGRYGNVMQFSPKDDHDYADTMCPKCKHKLGDEVRKLQKQFVELLDTFFQLNE</sequence>
<protein>
    <recommendedName>
        <fullName evidence="1">BTB domain-containing protein</fullName>
    </recommendedName>
</protein>
<dbReference type="AlphaFoldDB" id="A0AAW0AAF9"/>
<feature type="domain" description="BTB" evidence="1">
    <location>
        <begin position="14"/>
        <end position="84"/>
    </location>
</feature>
<dbReference type="CDD" id="cd18186">
    <property type="entry name" value="BTB_POZ_ZBTB_KLHL-like"/>
    <property type="match status" value="1"/>
</dbReference>
<dbReference type="Gene3D" id="3.30.710.10">
    <property type="entry name" value="Potassium Channel Kv1.1, Chain A"/>
    <property type="match status" value="1"/>
</dbReference>
<accession>A0AAW0AAF9</accession>
<proteinExistence type="predicted"/>
<comment type="caution">
    <text evidence="2">The sequence shown here is derived from an EMBL/GenBank/DDBJ whole genome shotgun (WGS) entry which is preliminary data.</text>
</comment>
<name>A0AAW0AAF9_9AGAR</name>
<dbReference type="PROSITE" id="PS50097">
    <property type="entry name" value="BTB"/>
    <property type="match status" value="1"/>
</dbReference>
<evidence type="ECO:0000313" key="2">
    <source>
        <dbReference type="EMBL" id="KAK7005780.1"/>
    </source>
</evidence>